<organism evidence="2">
    <name type="scientific">Tetraselmis sp. GSL018</name>
    <dbReference type="NCBI Taxonomy" id="582737"/>
    <lineage>
        <taxon>Eukaryota</taxon>
        <taxon>Viridiplantae</taxon>
        <taxon>Chlorophyta</taxon>
        <taxon>core chlorophytes</taxon>
        <taxon>Chlorodendrophyceae</taxon>
        <taxon>Chlorodendrales</taxon>
        <taxon>Chlorodendraceae</taxon>
        <taxon>Tetraselmis</taxon>
    </lineage>
</organism>
<name>A0A061S1Y5_9CHLO</name>
<evidence type="ECO:0000313" key="2">
    <source>
        <dbReference type="EMBL" id="JAC78243.1"/>
    </source>
</evidence>
<proteinExistence type="predicted"/>
<sequence length="62" mass="7208">MDRVYLPFYRQFMIKDRAAFDASARTLLEEWEWDRLLPCHGSFVPEGGKALLRAHLGLEGRA</sequence>
<protein>
    <submittedName>
        <fullName evidence="2">Uncharacterized protein</fullName>
    </submittedName>
</protein>
<accession>A0A061S1Y5</accession>
<evidence type="ECO:0000313" key="1">
    <source>
        <dbReference type="EMBL" id="JAC71986.1"/>
    </source>
</evidence>
<gene>
    <name evidence="2" type="ORF">TSPGSL018_15656</name>
    <name evidence="1" type="ORF">TSPGSL018_732</name>
</gene>
<dbReference type="EMBL" id="GBEZ01014058">
    <property type="protein sequence ID" value="JAC71986.1"/>
    <property type="molecule type" value="Transcribed_RNA"/>
</dbReference>
<reference evidence="2" key="1">
    <citation type="submission" date="2014-05" db="EMBL/GenBank/DDBJ databases">
        <title>The transcriptome of the halophilic microalga Tetraselmis sp. GSL018 isolated from the Great Salt Lake, Utah.</title>
        <authorList>
            <person name="Jinkerson R.E."/>
            <person name="D'Adamo S."/>
            <person name="Posewitz M.C."/>
        </authorList>
    </citation>
    <scope>NUCLEOTIDE SEQUENCE</scope>
    <source>
        <strain evidence="2">GSL018</strain>
    </source>
</reference>
<dbReference type="AlphaFoldDB" id="A0A061S1Y5"/>
<dbReference type="EMBL" id="GBEZ01007205">
    <property type="protein sequence ID" value="JAC78243.1"/>
    <property type="molecule type" value="Transcribed_RNA"/>
</dbReference>